<dbReference type="EMBL" id="JASJOT010000001">
    <property type="protein sequence ID" value="MDJ1491350.1"/>
    <property type="molecule type" value="Genomic_DNA"/>
</dbReference>
<evidence type="ECO:0000313" key="4">
    <source>
        <dbReference type="Proteomes" id="UP001228581"/>
    </source>
</evidence>
<organism evidence="3 4">
    <name type="scientific">Xanthocytophaga flava</name>
    <dbReference type="NCBI Taxonomy" id="3048013"/>
    <lineage>
        <taxon>Bacteria</taxon>
        <taxon>Pseudomonadati</taxon>
        <taxon>Bacteroidota</taxon>
        <taxon>Cytophagia</taxon>
        <taxon>Cytophagales</taxon>
        <taxon>Rhodocytophagaceae</taxon>
        <taxon>Xanthocytophaga</taxon>
    </lineage>
</organism>
<dbReference type="Gene3D" id="2.60.40.10">
    <property type="entry name" value="Immunoglobulins"/>
    <property type="match status" value="2"/>
</dbReference>
<gene>
    <name evidence="3" type="ORF">QNI19_00330</name>
</gene>
<feature type="compositionally biased region" description="Polar residues" evidence="1">
    <location>
        <begin position="200"/>
        <end position="209"/>
    </location>
</feature>
<feature type="domain" description="Secretion system C-terminal sorting" evidence="2">
    <location>
        <begin position="627"/>
        <end position="697"/>
    </location>
</feature>
<dbReference type="InterPro" id="IPR026444">
    <property type="entry name" value="Secre_tail"/>
</dbReference>
<dbReference type="Proteomes" id="UP001228581">
    <property type="component" value="Unassembled WGS sequence"/>
</dbReference>
<dbReference type="RefSeq" id="WP_313990884.1">
    <property type="nucleotide sequence ID" value="NZ_JASJOR010000013.1"/>
</dbReference>
<name>A0ABT7CCJ8_9BACT</name>
<sequence>MKLRLFFFQFLFVSLLFTINVFATHLRAGQITAVRDPNNQSTLTYIFTLTLYRDTQGVDQPTAILGIVPILANGQRGNVIASPDADANTPRRTVGVNIEEITYTFTYTFPSQGSYVIYFQEQNRNAEIVNMSNSVNTPFYVETVLNILPSIGSNSTPQLRNPPVDNAEVGQKFTHNPTAFDPDGDSLAYRMVIPRQSPTLSVSGYQSPETVGPPLGTPEAGSDSPTFVINSFTGDITWDAPGVYEIGTKGYANYGVAFAVEEWRKTSAGYTKIGEVIRDMQITVRNQSNKRPELIIPKDTTIFAGTVLKAVIRATDPDQNQSIRISSESAIFSTATTLFPNQPAATLDPPNHPPKVRDQYQYQGNPAQSNFEWKTTCTQVRVQPYDVVFKAEDNASSPNQLTSTKTWRVTIVSQPPTNVQAHADGQSIKVSWDAYTCSSRALLYIWRKEGCEMGVIPAYTIGAPANYTLIGRASLMTTSFLDELVKPGTSYQYLVSSSIDNRLHSLSTDPSCTSLLLKPGTPTTQITSPASNTTIAPSSSLTIQANATDTDGNIAKVEFFTFRTKIGEALTAPFSITWANVKEGTYPIFTRVTDNEGNINLSDEIIVTVKDIVNATEPQVKRKLITYPNPFLDEIFIQYNYPIQSISLINQLGVEQHISYEVVGNQSYLVKTNFLPAGIYLLKIQDKNGQQLVQKIVH</sequence>
<proteinExistence type="predicted"/>
<keyword evidence="4" id="KW-1185">Reference proteome</keyword>
<evidence type="ECO:0000256" key="1">
    <source>
        <dbReference type="SAM" id="MobiDB-lite"/>
    </source>
</evidence>
<dbReference type="Pfam" id="PF18962">
    <property type="entry name" value="Por_Secre_tail"/>
    <property type="match status" value="1"/>
</dbReference>
<reference evidence="3 4" key="1">
    <citation type="submission" date="2023-05" db="EMBL/GenBank/DDBJ databases">
        <authorList>
            <person name="Zhang X."/>
        </authorList>
    </citation>
    <scope>NUCLEOTIDE SEQUENCE [LARGE SCALE GENOMIC DNA]</scope>
    <source>
        <strain evidence="3 4">DM2B3-1</strain>
    </source>
</reference>
<dbReference type="InterPro" id="IPR013783">
    <property type="entry name" value="Ig-like_fold"/>
</dbReference>
<protein>
    <submittedName>
        <fullName evidence="3">Ig-like domain-containing protein</fullName>
    </submittedName>
</protein>
<comment type="caution">
    <text evidence="3">The sequence shown here is derived from an EMBL/GenBank/DDBJ whole genome shotgun (WGS) entry which is preliminary data.</text>
</comment>
<evidence type="ECO:0000259" key="2">
    <source>
        <dbReference type="Pfam" id="PF18962"/>
    </source>
</evidence>
<feature type="region of interest" description="Disordered" evidence="1">
    <location>
        <begin position="200"/>
        <end position="221"/>
    </location>
</feature>
<dbReference type="NCBIfam" id="TIGR04183">
    <property type="entry name" value="Por_Secre_tail"/>
    <property type="match status" value="1"/>
</dbReference>
<accession>A0ABT7CCJ8</accession>
<dbReference type="Pfam" id="PF17957">
    <property type="entry name" value="Big_7"/>
    <property type="match status" value="1"/>
</dbReference>
<evidence type="ECO:0000313" key="3">
    <source>
        <dbReference type="EMBL" id="MDJ1491350.1"/>
    </source>
</evidence>